<protein>
    <submittedName>
        <fullName evidence="1">Uncharacterized protein</fullName>
    </submittedName>
</protein>
<organism evidence="1 2">
    <name type="scientific">Paenibacillus mucilaginosus (strain KNP414)</name>
    <dbReference type="NCBI Taxonomy" id="1036673"/>
    <lineage>
        <taxon>Bacteria</taxon>
        <taxon>Bacillati</taxon>
        <taxon>Bacillota</taxon>
        <taxon>Bacilli</taxon>
        <taxon>Bacillales</taxon>
        <taxon>Paenibacillaceae</taxon>
        <taxon>Paenibacillus</taxon>
    </lineage>
</organism>
<gene>
    <name evidence="1" type="ordered locus">KNP414_04416</name>
</gene>
<dbReference type="HOGENOM" id="CLU_2899874_0_0_9"/>
<reference evidence="1 2" key="2">
    <citation type="journal article" date="2013" name="Genome Announc.">
        <title>Genome Sequence of Growth-Improving Paenibacillus mucilaginosus Strain KNP414.</title>
        <authorList>
            <person name="Lu J.J."/>
            <person name="Wang J.F."/>
            <person name="Hu X.F."/>
        </authorList>
    </citation>
    <scope>NUCLEOTIDE SEQUENCE [LARGE SCALE GENOMIC DNA]</scope>
    <source>
        <strain evidence="1 2">KNP414</strain>
    </source>
</reference>
<proteinExistence type="predicted"/>
<reference evidence="2" key="1">
    <citation type="submission" date="2011-06" db="EMBL/GenBank/DDBJ databases">
        <title>Complete genome sequence of Paenibacillus mucilaginosus KNP414.</title>
        <authorList>
            <person name="Wang J."/>
            <person name="Hu S."/>
            <person name="Hu X."/>
            <person name="Zhang B."/>
            <person name="Dong D."/>
            <person name="Zhang S."/>
            <person name="Zhao K."/>
            <person name="Wu D."/>
        </authorList>
    </citation>
    <scope>NUCLEOTIDE SEQUENCE [LARGE SCALE GENOMIC DNA]</scope>
    <source>
        <strain evidence="2">KNP414</strain>
    </source>
</reference>
<name>F8F6J4_PAEMK</name>
<dbReference type="AlphaFoldDB" id="F8F6J4"/>
<dbReference type="KEGG" id="pms:KNP414_04416"/>
<evidence type="ECO:0000313" key="2">
    <source>
        <dbReference type="Proteomes" id="UP000006620"/>
    </source>
</evidence>
<accession>F8F6J4</accession>
<evidence type="ECO:0000313" key="1">
    <source>
        <dbReference type="EMBL" id="AEI42948.1"/>
    </source>
</evidence>
<dbReference type="Proteomes" id="UP000006620">
    <property type="component" value="Chromosome"/>
</dbReference>
<sequence>MFCQLGLGSALKNVKLIGVVPAASVLPCSLSLPPLVPTHPTSKLMVSVNAMHPFGVLLMFRI</sequence>
<dbReference type="PATRIC" id="fig|1036673.3.peg.4056"/>
<dbReference type="EMBL" id="CP002869">
    <property type="protein sequence ID" value="AEI42948.1"/>
    <property type="molecule type" value="Genomic_DNA"/>
</dbReference>